<evidence type="ECO:0000313" key="4">
    <source>
        <dbReference type="Proteomes" id="UP000246121"/>
    </source>
</evidence>
<dbReference type="VEuPathDB" id="TriTrypDB:TCDM_13998"/>
<dbReference type="VEuPathDB" id="TriTrypDB:TcCLB.510609.100"/>
<dbReference type="VEuPathDB" id="TriTrypDB:TcBrA4_0051490"/>
<dbReference type="VEuPathDB" id="TriTrypDB:BCY84_17294"/>
<feature type="region of interest" description="Disordered" evidence="1">
    <location>
        <begin position="1"/>
        <end position="26"/>
    </location>
</feature>
<evidence type="ECO:0000256" key="2">
    <source>
        <dbReference type="SAM" id="Phobius"/>
    </source>
</evidence>
<evidence type="ECO:0000313" key="3">
    <source>
        <dbReference type="EMBL" id="PWU87490.1"/>
    </source>
</evidence>
<dbReference type="VEuPathDB" id="TriTrypDB:TcCL_NonESM02042"/>
<proteinExistence type="predicted"/>
<dbReference type="VEuPathDB" id="TriTrypDB:C3747_65g25"/>
<name>A0A2V2UTV3_TRYCR</name>
<keyword evidence="2" id="KW-0812">Transmembrane</keyword>
<gene>
    <name evidence="3" type="ORF">C4B63_91g45</name>
</gene>
<dbReference type="Proteomes" id="UP000246121">
    <property type="component" value="Unassembled WGS sequence"/>
</dbReference>
<feature type="compositionally biased region" description="Polar residues" evidence="1">
    <location>
        <begin position="1"/>
        <end position="11"/>
    </location>
</feature>
<feature type="region of interest" description="Disordered" evidence="1">
    <location>
        <begin position="290"/>
        <end position="330"/>
    </location>
</feature>
<dbReference type="VEuPathDB" id="TriTrypDB:Tc_MARK_734"/>
<evidence type="ECO:0000256" key="1">
    <source>
        <dbReference type="SAM" id="MobiDB-lite"/>
    </source>
</evidence>
<feature type="transmembrane region" description="Helical" evidence="2">
    <location>
        <begin position="141"/>
        <end position="164"/>
    </location>
</feature>
<sequence>MTVGPQWQSMNGAPPSMGFHPSYPRSYITPQSPQMQTVNTPANTSTNTIIQSTATTDVSTAAMGQTALLGVPPYQQGYAQQGCFDQMCYTIPGQPGPCDGCGNQAVGSGCCCCNNGPMDPYCCGQPTTPGCMDCLTSHCEYTYCVMIFFTVLSAVGFIVVLVYADNDNLFKRFRANNTIGLQESIEKHIIKSTSCDASKLIGLAGRVCMEGNLNANTFVVQLSEWNIQRYTLYFIAMLFSIVTLLYATIVHFQRQKVGGEPKAVLGPLNNSSRQASKDLKILPRMWQMGPMQRSNKKNNNKNNNNSSSSSNNNKQQQQQQQQPLSPSLNRPIEVYGTPFYEFMRIAWFCNGCGSCLLGG</sequence>
<protein>
    <submittedName>
        <fullName evidence="3">Uncharacterized protein</fullName>
    </submittedName>
</protein>
<organism evidence="3 4">
    <name type="scientific">Trypanosoma cruzi</name>
    <dbReference type="NCBI Taxonomy" id="5693"/>
    <lineage>
        <taxon>Eukaryota</taxon>
        <taxon>Discoba</taxon>
        <taxon>Euglenozoa</taxon>
        <taxon>Kinetoplastea</taxon>
        <taxon>Metakinetoplastina</taxon>
        <taxon>Trypanosomatida</taxon>
        <taxon>Trypanosomatidae</taxon>
        <taxon>Trypanosoma</taxon>
        <taxon>Schizotrypanum</taxon>
    </lineage>
</organism>
<dbReference type="VEuPathDB" id="TriTrypDB:TcCLB.506793.90"/>
<dbReference type="EMBL" id="PRFA01000091">
    <property type="protein sequence ID" value="PWU87490.1"/>
    <property type="molecule type" value="Genomic_DNA"/>
</dbReference>
<reference evidence="3 4" key="1">
    <citation type="journal article" date="2018" name="Microb. Genom.">
        <title>Expanding an expanded genome: long-read sequencing of Trypanosoma cruzi.</title>
        <authorList>
            <person name="Berna L."/>
            <person name="Rodriguez M."/>
            <person name="Chiribao M.L."/>
            <person name="Parodi-Talice A."/>
            <person name="Pita S."/>
            <person name="Rijo G."/>
            <person name="Alvarez-Valin F."/>
            <person name="Robello C."/>
        </authorList>
    </citation>
    <scope>NUCLEOTIDE SEQUENCE [LARGE SCALE GENOMIC DNA]</scope>
    <source>
        <strain evidence="3 4">Dm28c</strain>
    </source>
</reference>
<dbReference type="VEuPathDB" id="TriTrypDB:C4B63_91g45"/>
<feature type="transmembrane region" description="Helical" evidence="2">
    <location>
        <begin position="230"/>
        <end position="252"/>
    </location>
</feature>
<dbReference type="VEuPathDB" id="TriTrypDB:TCSYLVIO_001948"/>
<accession>A0A2V2UTV3</accession>
<dbReference type="AlphaFoldDB" id="A0A2V2UTV3"/>
<keyword evidence="2" id="KW-1133">Transmembrane helix</keyword>
<comment type="caution">
    <text evidence="3">The sequence shown here is derived from an EMBL/GenBank/DDBJ whole genome shotgun (WGS) entry which is preliminary data.</text>
</comment>
<dbReference type="VEuPathDB" id="TriTrypDB:TcG_06743"/>
<feature type="compositionally biased region" description="Low complexity" evidence="1">
    <location>
        <begin position="300"/>
        <end position="329"/>
    </location>
</feature>
<dbReference type="VEuPathDB" id="TriTrypDB:ECC02_006120"/>
<keyword evidence="2" id="KW-0472">Membrane</keyword>